<reference evidence="2" key="1">
    <citation type="journal article" date="2024" name="Proc. Natl. Acad. Sci. U.S.A.">
        <title>Extraordinary preservation of gene collinearity over three hundred million years revealed in homosporous lycophytes.</title>
        <authorList>
            <person name="Li C."/>
            <person name="Wickell D."/>
            <person name="Kuo L.Y."/>
            <person name="Chen X."/>
            <person name="Nie B."/>
            <person name="Liao X."/>
            <person name="Peng D."/>
            <person name="Ji J."/>
            <person name="Jenkins J."/>
            <person name="Williams M."/>
            <person name="Shu S."/>
            <person name="Plott C."/>
            <person name="Barry K."/>
            <person name="Rajasekar S."/>
            <person name="Grimwood J."/>
            <person name="Han X."/>
            <person name="Sun S."/>
            <person name="Hou Z."/>
            <person name="He W."/>
            <person name="Dai G."/>
            <person name="Sun C."/>
            <person name="Schmutz J."/>
            <person name="Leebens-Mack J.H."/>
            <person name="Li F.W."/>
            <person name="Wang L."/>
        </authorList>
    </citation>
    <scope>NUCLEOTIDE SEQUENCE [LARGE SCALE GENOMIC DNA]</scope>
    <source>
        <strain evidence="2">cv. PW_Plant_1</strain>
    </source>
</reference>
<keyword evidence="2" id="KW-1185">Reference proteome</keyword>
<evidence type="ECO:0000313" key="1">
    <source>
        <dbReference type="EMBL" id="KAJ7565531.1"/>
    </source>
</evidence>
<name>A0ACC2EGE2_DIPCM</name>
<comment type="caution">
    <text evidence="1">The sequence shown here is derived from an EMBL/GenBank/DDBJ whole genome shotgun (WGS) entry which is preliminary data.</text>
</comment>
<evidence type="ECO:0000313" key="2">
    <source>
        <dbReference type="Proteomes" id="UP001162992"/>
    </source>
</evidence>
<sequence>MAWDKTWRPPEEAMGYPNYSPLPAAPTPILVIFPRQRKQRCCCCQPVLGFLIFLLMVGFTGFLLWPRNPNVEVTRTDLQGISLNTLQSNGSLFPTVFLNVDMTLDLQIMNPNLFGINYDLLTVHIMYRGHEIAVVNSTGGRIPARSIAHSTATMNLQGLQVLHDIPFLLIDMADNRLPLDTLTIFAGTVEIFFFKPYAELIAIYL</sequence>
<proteinExistence type="predicted"/>
<protein>
    <submittedName>
        <fullName evidence="1">Uncharacterized protein</fullName>
    </submittedName>
</protein>
<gene>
    <name evidence="1" type="ORF">O6H91_02G064200</name>
</gene>
<dbReference type="EMBL" id="CM055093">
    <property type="protein sequence ID" value="KAJ7565531.1"/>
    <property type="molecule type" value="Genomic_DNA"/>
</dbReference>
<organism evidence="1 2">
    <name type="scientific">Diphasiastrum complanatum</name>
    <name type="common">Issler's clubmoss</name>
    <name type="synonym">Lycopodium complanatum</name>
    <dbReference type="NCBI Taxonomy" id="34168"/>
    <lineage>
        <taxon>Eukaryota</taxon>
        <taxon>Viridiplantae</taxon>
        <taxon>Streptophyta</taxon>
        <taxon>Embryophyta</taxon>
        <taxon>Tracheophyta</taxon>
        <taxon>Lycopodiopsida</taxon>
        <taxon>Lycopodiales</taxon>
        <taxon>Lycopodiaceae</taxon>
        <taxon>Lycopodioideae</taxon>
        <taxon>Diphasiastrum</taxon>
    </lineage>
</organism>
<dbReference type="Proteomes" id="UP001162992">
    <property type="component" value="Chromosome 2"/>
</dbReference>
<accession>A0ACC2EGE2</accession>